<dbReference type="EMBL" id="FWZX01000001">
    <property type="protein sequence ID" value="SME91697.1"/>
    <property type="molecule type" value="Genomic_DNA"/>
</dbReference>
<feature type="transmembrane region" description="Helical" evidence="1">
    <location>
        <begin position="38"/>
        <end position="56"/>
    </location>
</feature>
<keyword evidence="1" id="KW-0812">Transmembrane</keyword>
<name>A0A1Y6B5L0_9PROT</name>
<protein>
    <submittedName>
        <fullName evidence="2">Uncharacterized protein</fullName>
    </submittedName>
</protein>
<organism evidence="2 3">
    <name type="scientific">Tistlia consotensis USBA 355</name>
    <dbReference type="NCBI Taxonomy" id="560819"/>
    <lineage>
        <taxon>Bacteria</taxon>
        <taxon>Pseudomonadati</taxon>
        <taxon>Pseudomonadota</taxon>
        <taxon>Alphaproteobacteria</taxon>
        <taxon>Rhodospirillales</taxon>
        <taxon>Rhodovibrionaceae</taxon>
        <taxon>Tistlia</taxon>
    </lineage>
</organism>
<sequence>MTRHPATRRLCRKCHAELGVDDSRCEACGASNPVPVPWYTPILGLAIVALLFLLLVDFSDVAKVLGFE</sequence>
<dbReference type="RefSeq" id="WP_085120771.1">
    <property type="nucleotide sequence ID" value="NZ_FWZX01000001.1"/>
</dbReference>
<keyword evidence="1" id="KW-0472">Membrane</keyword>
<keyword evidence="3" id="KW-1185">Reference proteome</keyword>
<dbReference type="AlphaFoldDB" id="A0A1Y6B5L0"/>
<gene>
    <name evidence="2" type="ORF">SAMN05428998_101428</name>
</gene>
<accession>A0A1Y6B5L0</accession>
<evidence type="ECO:0000313" key="3">
    <source>
        <dbReference type="Proteomes" id="UP000192917"/>
    </source>
</evidence>
<keyword evidence="1" id="KW-1133">Transmembrane helix</keyword>
<evidence type="ECO:0000256" key="1">
    <source>
        <dbReference type="SAM" id="Phobius"/>
    </source>
</evidence>
<proteinExistence type="predicted"/>
<evidence type="ECO:0000313" key="2">
    <source>
        <dbReference type="EMBL" id="SME91697.1"/>
    </source>
</evidence>
<reference evidence="2 3" key="1">
    <citation type="submission" date="2017-04" db="EMBL/GenBank/DDBJ databases">
        <authorList>
            <person name="Afonso C.L."/>
            <person name="Miller P.J."/>
            <person name="Scott M.A."/>
            <person name="Spackman E."/>
            <person name="Goraichik I."/>
            <person name="Dimitrov K.M."/>
            <person name="Suarez D.L."/>
            <person name="Swayne D.E."/>
        </authorList>
    </citation>
    <scope>NUCLEOTIDE SEQUENCE [LARGE SCALE GENOMIC DNA]</scope>
    <source>
        <strain evidence="2 3">USBA 355</strain>
    </source>
</reference>
<dbReference type="Proteomes" id="UP000192917">
    <property type="component" value="Unassembled WGS sequence"/>
</dbReference>
<dbReference type="STRING" id="560819.SAMN05428998_101428"/>